<protein>
    <recommendedName>
        <fullName evidence="4">Tesmin/TSO1-like CXC domain-containing protein</fullName>
    </recommendedName>
</protein>
<dbReference type="Proteomes" id="UP001292094">
    <property type="component" value="Unassembled WGS sequence"/>
</dbReference>
<dbReference type="EMBL" id="JAWZYT010005289">
    <property type="protein sequence ID" value="KAK4291053.1"/>
    <property type="molecule type" value="Genomic_DNA"/>
</dbReference>
<keyword evidence="3" id="KW-1185">Reference proteome</keyword>
<evidence type="ECO:0000256" key="1">
    <source>
        <dbReference type="SAM" id="MobiDB-lite"/>
    </source>
</evidence>
<gene>
    <name evidence="2" type="ORF">Pmani_036094</name>
</gene>
<evidence type="ECO:0008006" key="4">
    <source>
        <dbReference type="Google" id="ProtNLM"/>
    </source>
</evidence>
<organism evidence="2 3">
    <name type="scientific">Petrolisthes manimaculis</name>
    <dbReference type="NCBI Taxonomy" id="1843537"/>
    <lineage>
        <taxon>Eukaryota</taxon>
        <taxon>Metazoa</taxon>
        <taxon>Ecdysozoa</taxon>
        <taxon>Arthropoda</taxon>
        <taxon>Crustacea</taxon>
        <taxon>Multicrustacea</taxon>
        <taxon>Malacostraca</taxon>
        <taxon>Eumalacostraca</taxon>
        <taxon>Eucarida</taxon>
        <taxon>Decapoda</taxon>
        <taxon>Pleocyemata</taxon>
        <taxon>Anomura</taxon>
        <taxon>Galatheoidea</taxon>
        <taxon>Porcellanidae</taxon>
        <taxon>Petrolisthes</taxon>
    </lineage>
</organism>
<evidence type="ECO:0000313" key="3">
    <source>
        <dbReference type="Proteomes" id="UP001292094"/>
    </source>
</evidence>
<feature type="region of interest" description="Disordered" evidence="1">
    <location>
        <begin position="228"/>
        <end position="257"/>
    </location>
</feature>
<accession>A0AAE1NK81</accession>
<evidence type="ECO:0000313" key="2">
    <source>
        <dbReference type="EMBL" id="KAK4291053.1"/>
    </source>
</evidence>
<sequence length="1389" mass="159391">MTEMSGELYNAWRDFIHHHLDTLTHTHYNFTGILDSIEAEILMLEERLSQMNDWYHNRPYYIRSLVPSESNPQHQSRQIEERLWWLSNVGKGLLGDRGVGRLFTTHLTLGPDPEDPDTPLHFPHVCRAITRALLHLTPWSQVHLELSRVLAALASYRILFPSSDLPPPEVSEGTDDGRAKIRMAAEQLNDSFVIARIKSYSNTFKYHLKPKACYSTYILKSKRSAKTKSEPGHVEEVEEGEGRDSNKAPKRQKRITSSSCKDNERKCVICDRARESCGTRNRVLYRISESDRAALFLDALNFYKDEVKTRCAFLDTAGDVFAADVFYHGNCLRQYLLKYKRQIDELFENIQRSDEAATIDSNCKCVFDSLDFKTSSYSVSHICNLINAKLETDNQIDNRRTKVFLIKYFKDTICFTYPDDRRKSQMVYSSSLLQGNIIESLRSSVKSGPQKIALELLHECKNYDFGLEATYCTSEDVKLSLDHYRSHRPQQWLQFMKFMFPNTSNTNTDEWLLKFDTLFQFIHYWLSSGRNRTPFHCSLTQTVHNLSRSRQLVDIMNRMNLAISYDSIQRLNTAVAQKMVEETLHNRCPVSPKISEWHVVQGAMDNFDHTENTVSGKDSSHDTVLVIFQNQPRDSKSEDIQMTSCSEPLGKRKLADVLPCQVIEKSHLVKGTGDIPESFSTTPYNDNRKHSIDDDYFLWCMARQKYTDHEVGHFPSFTATMSALQDQLKFDITKTSFVPILPYVATEMDTIFTSMLNFQDVLKQKNAISGALWSDEGVYAIAKEIQLLKPEQFGNIFLGMGPFHMEKIVIACLGKFLGCIGIDLALIETEAFGKLVVENSVMTGGHYCKGKEAMSLVSEVMTVLMFEEFQTDQDSTHCEIEKQIETMEIKMQQALDVNNTEFREIWEKSKLLHADLKKSFTEWKERSSNENVRYWSLFLDELYPILRDLTHSIRQSNWHLFISAVRRCMPLFFGFGRTNYSRWGTLFLEDCLDLQRKFPGIYRSFVDGGWVMYHTLRQGSAVGFDMALEKCYNKPAKVAGGIIGMTRQKEAVALWNLLKHEKDLHLDMFWSSMLNKVRLQEYVYKWMLENVVSEKEIIFGGVYGGECRKLLAGTETQITELSSSQEEADDRIMFHINDSVVKHGVKSVLVDSPDTDVLVNLIFHFKKTWQLQKLFVKLGNRRNKKTVPVHLLVDQLDNNLVLCLPAIHALSGCDSTSKVGPKLSGMKSSMDLSLLAGFGVEELSPQMISNAEKFLVSGLKKTDCSTFDEYRWEQYHNSKKELNFNQLVCCSSTLREHIKRAYLQCRMWLQAPTPEVTKPDPCQYGYRATDVGIIPVILPVPSRPDDLPPPCKCPTSCISNKTCICRGMKIKCVVFCGCSKGKKCRNPHN</sequence>
<comment type="caution">
    <text evidence="2">The sequence shown here is derived from an EMBL/GenBank/DDBJ whole genome shotgun (WGS) entry which is preliminary data.</text>
</comment>
<dbReference type="PANTHER" id="PTHR47018">
    <property type="entry name" value="CXC DOMAIN-CONTAINING PROTEIN-RELATED"/>
    <property type="match status" value="1"/>
</dbReference>
<name>A0AAE1NK81_9EUCA</name>
<reference evidence="2" key="1">
    <citation type="submission" date="2023-11" db="EMBL/GenBank/DDBJ databases">
        <title>Genome assemblies of two species of porcelain crab, Petrolisthes cinctipes and Petrolisthes manimaculis (Anomura: Porcellanidae).</title>
        <authorList>
            <person name="Angst P."/>
        </authorList>
    </citation>
    <scope>NUCLEOTIDE SEQUENCE</scope>
    <source>
        <strain evidence="2">PB745_02</strain>
        <tissue evidence="2">Gill</tissue>
    </source>
</reference>
<proteinExistence type="predicted"/>
<feature type="compositionally biased region" description="Basic and acidic residues" evidence="1">
    <location>
        <begin position="228"/>
        <end position="247"/>
    </location>
</feature>
<dbReference type="PANTHER" id="PTHR47018:SF3">
    <property type="entry name" value="MYCBP-ASSOCIATED PROTEIN"/>
    <property type="match status" value="1"/>
</dbReference>